<reference evidence="1" key="2">
    <citation type="submission" date="2023-06" db="EMBL/GenBank/DDBJ databases">
        <authorList>
            <consortium name="Lawrence Berkeley National Laboratory"/>
            <person name="Haridas S."/>
            <person name="Hensen N."/>
            <person name="Bonometti L."/>
            <person name="Westerberg I."/>
            <person name="Brannstrom I.O."/>
            <person name="Guillou S."/>
            <person name="Cros-Aarteil S."/>
            <person name="Calhoun S."/>
            <person name="Kuo A."/>
            <person name="Mondo S."/>
            <person name="Pangilinan J."/>
            <person name="Riley R."/>
            <person name="Labutti K."/>
            <person name="Andreopoulos B."/>
            <person name="Lipzen A."/>
            <person name="Chen C."/>
            <person name="Yanf M."/>
            <person name="Daum C."/>
            <person name="Ng V."/>
            <person name="Clum A."/>
            <person name="Steindorff A."/>
            <person name="Ohm R."/>
            <person name="Martin F."/>
            <person name="Silar P."/>
            <person name="Natvig D."/>
            <person name="Lalanne C."/>
            <person name="Gautier V."/>
            <person name="Ament-Velasquez S.L."/>
            <person name="Kruys A."/>
            <person name="Hutchinson M.I."/>
            <person name="Powell A.J."/>
            <person name="Barry K."/>
            <person name="Miller A.N."/>
            <person name="Grigoriev I.V."/>
            <person name="Debuchy R."/>
            <person name="Gladieux P."/>
            <person name="Thoren M.H."/>
            <person name="Johannesson H."/>
        </authorList>
    </citation>
    <scope>NUCLEOTIDE SEQUENCE</scope>
    <source>
        <strain evidence="1">CBS 314.62</strain>
    </source>
</reference>
<sequence>MKSRLLCACIGMYILFNCNVWTILVGFPSFCSSRLVDCHGGTEAGEAAVMNPPARWNRLHVGMAFKIGMQSDVWRGWLALSMVCCEA</sequence>
<protein>
    <submittedName>
        <fullName evidence="1">Uncharacterized protein</fullName>
    </submittedName>
</protein>
<evidence type="ECO:0000313" key="1">
    <source>
        <dbReference type="EMBL" id="KAK3684231.1"/>
    </source>
</evidence>
<reference evidence="1" key="1">
    <citation type="journal article" date="2023" name="Mol. Phylogenet. Evol.">
        <title>Genome-scale phylogeny and comparative genomics of the fungal order Sordariales.</title>
        <authorList>
            <person name="Hensen N."/>
            <person name="Bonometti L."/>
            <person name="Westerberg I."/>
            <person name="Brannstrom I.O."/>
            <person name="Guillou S."/>
            <person name="Cros-Aarteil S."/>
            <person name="Calhoun S."/>
            <person name="Haridas S."/>
            <person name="Kuo A."/>
            <person name="Mondo S."/>
            <person name="Pangilinan J."/>
            <person name="Riley R."/>
            <person name="LaButti K."/>
            <person name="Andreopoulos B."/>
            <person name="Lipzen A."/>
            <person name="Chen C."/>
            <person name="Yan M."/>
            <person name="Daum C."/>
            <person name="Ng V."/>
            <person name="Clum A."/>
            <person name="Steindorff A."/>
            <person name="Ohm R.A."/>
            <person name="Martin F."/>
            <person name="Silar P."/>
            <person name="Natvig D.O."/>
            <person name="Lalanne C."/>
            <person name="Gautier V."/>
            <person name="Ament-Velasquez S.L."/>
            <person name="Kruys A."/>
            <person name="Hutchinson M.I."/>
            <person name="Powell A.J."/>
            <person name="Barry K."/>
            <person name="Miller A.N."/>
            <person name="Grigoriev I.V."/>
            <person name="Debuchy R."/>
            <person name="Gladieux P."/>
            <person name="Hiltunen Thoren M."/>
            <person name="Johannesson H."/>
        </authorList>
    </citation>
    <scope>NUCLEOTIDE SEQUENCE</scope>
    <source>
        <strain evidence="1">CBS 314.62</strain>
    </source>
</reference>
<keyword evidence="2" id="KW-1185">Reference proteome</keyword>
<dbReference type="AlphaFoldDB" id="A0AAE0X3W9"/>
<name>A0AAE0X3W9_9PEZI</name>
<gene>
    <name evidence="1" type="ORF">B0T22DRAFT_469902</name>
</gene>
<proteinExistence type="predicted"/>
<comment type="caution">
    <text evidence="1">The sequence shown here is derived from an EMBL/GenBank/DDBJ whole genome shotgun (WGS) entry which is preliminary data.</text>
</comment>
<accession>A0AAE0X3W9</accession>
<organism evidence="1 2">
    <name type="scientific">Podospora appendiculata</name>
    <dbReference type="NCBI Taxonomy" id="314037"/>
    <lineage>
        <taxon>Eukaryota</taxon>
        <taxon>Fungi</taxon>
        <taxon>Dikarya</taxon>
        <taxon>Ascomycota</taxon>
        <taxon>Pezizomycotina</taxon>
        <taxon>Sordariomycetes</taxon>
        <taxon>Sordariomycetidae</taxon>
        <taxon>Sordariales</taxon>
        <taxon>Podosporaceae</taxon>
        <taxon>Podospora</taxon>
    </lineage>
</organism>
<dbReference type="Proteomes" id="UP001270362">
    <property type="component" value="Unassembled WGS sequence"/>
</dbReference>
<evidence type="ECO:0000313" key="2">
    <source>
        <dbReference type="Proteomes" id="UP001270362"/>
    </source>
</evidence>
<dbReference type="EMBL" id="JAULSO010000004">
    <property type="protein sequence ID" value="KAK3684231.1"/>
    <property type="molecule type" value="Genomic_DNA"/>
</dbReference>